<dbReference type="AlphaFoldDB" id="K1PYM4"/>
<evidence type="ECO:0000256" key="3">
    <source>
        <dbReference type="ARBA" id="ARBA00022692"/>
    </source>
</evidence>
<dbReference type="GO" id="GO:0022857">
    <property type="term" value="F:transmembrane transporter activity"/>
    <property type="evidence" value="ECO:0007669"/>
    <property type="project" value="InterPro"/>
</dbReference>
<sequence>MGTAEENGLEAKYEQDNYVENETGFETKKMIKDEEKNNLVVEIETDPKQHILYKAGDHPPIYLTIFCGFQHTLVSLSGVMAVSLLVSDVTCANLDDDIKSTLLSSTLLMSGVCTIMMSLMGSRLPLFQGAAGDFLIPLLAMQVLDKSKCDFPQSFDTDTNSTITNTSGIPLADQKLFVLNNIRELQGSLIAAGTFQFLIGATGLVSLLLKFIGPITIVPTLFLSCVFIVRACVKFASVNWGIALMVTAVSLILSLYLSHHNTPIPMWTRKRGFHIMWFPLHQVYSILIGILVGWFVCGVMTAAGAFSPDDKLARTDTGLDAIRKADWFRLPYPGQFGSISFSTSVFVGFLIGTVTSILDSIGDYYACAKMCNLPPPPAHSVNRGIAIEGFCSLIAGFVGCGHATTTYGGNIGAIGVTKVASRDVFITTGVIYFIFGIIGKISAVFLTIPYPVLGGALIVMFGMFNGVVLSNLQVVSLSSTRNLAIIGTAILFGLMIPYWLETNPDVIQTGSAASDGVIKMLLVNPNLCGGVVACFLDNTVRGTLKERGIEAWQKMIDDKVDDMEEFDGDVTIYDIPLPQFLKRSKLFRRLPFIPPVRD</sequence>
<keyword evidence="4" id="KW-1133">Transmembrane helix</keyword>
<dbReference type="InterPro" id="IPR006043">
    <property type="entry name" value="NCS2"/>
</dbReference>
<evidence type="ECO:0000313" key="6">
    <source>
        <dbReference type="EMBL" id="EKC26758.1"/>
    </source>
</evidence>
<dbReference type="GO" id="GO:0016020">
    <property type="term" value="C:membrane"/>
    <property type="evidence" value="ECO:0007669"/>
    <property type="project" value="UniProtKB-SubCell"/>
</dbReference>
<evidence type="ECO:0000256" key="2">
    <source>
        <dbReference type="ARBA" id="ARBA00008821"/>
    </source>
</evidence>
<keyword evidence="5" id="KW-0472">Membrane</keyword>
<keyword evidence="3" id="KW-0812">Transmembrane</keyword>
<gene>
    <name evidence="6" type="ORF">CGI_10028297</name>
</gene>
<dbReference type="InParanoid" id="K1PYM4"/>
<dbReference type="Pfam" id="PF00860">
    <property type="entry name" value="Xan_ur_permease"/>
    <property type="match status" value="1"/>
</dbReference>
<evidence type="ECO:0000256" key="1">
    <source>
        <dbReference type="ARBA" id="ARBA00004141"/>
    </source>
</evidence>
<protein>
    <submittedName>
        <fullName evidence="6">Solute carrier family 23 member 2</fullName>
    </submittedName>
</protein>
<accession>K1PYM4</accession>
<dbReference type="NCBIfam" id="NF037981">
    <property type="entry name" value="NCS2_1"/>
    <property type="match status" value="1"/>
</dbReference>
<dbReference type="EMBL" id="JH816901">
    <property type="protein sequence ID" value="EKC26758.1"/>
    <property type="molecule type" value="Genomic_DNA"/>
</dbReference>
<dbReference type="OrthoDB" id="1641903at2759"/>
<proteinExistence type="inferred from homology"/>
<reference evidence="6" key="1">
    <citation type="journal article" date="2012" name="Nature">
        <title>The oyster genome reveals stress adaptation and complexity of shell formation.</title>
        <authorList>
            <person name="Zhang G."/>
            <person name="Fang X."/>
            <person name="Guo X."/>
            <person name="Li L."/>
            <person name="Luo R."/>
            <person name="Xu F."/>
            <person name="Yang P."/>
            <person name="Zhang L."/>
            <person name="Wang X."/>
            <person name="Qi H."/>
            <person name="Xiong Z."/>
            <person name="Que H."/>
            <person name="Xie Y."/>
            <person name="Holland P.W."/>
            <person name="Paps J."/>
            <person name="Zhu Y."/>
            <person name="Wu F."/>
            <person name="Chen Y."/>
            <person name="Wang J."/>
            <person name="Peng C."/>
            <person name="Meng J."/>
            <person name="Yang L."/>
            <person name="Liu J."/>
            <person name="Wen B."/>
            <person name="Zhang N."/>
            <person name="Huang Z."/>
            <person name="Zhu Q."/>
            <person name="Feng Y."/>
            <person name="Mount A."/>
            <person name="Hedgecock D."/>
            <person name="Xu Z."/>
            <person name="Liu Y."/>
            <person name="Domazet-Loso T."/>
            <person name="Du Y."/>
            <person name="Sun X."/>
            <person name="Zhang S."/>
            <person name="Liu B."/>
            <person name="Cheng P."/>
            <person name="Jiang X."/>
            <person name="Li J."/>
            <person name="Fan D."/>
            <person name="Wang W."/>
            <person name="Fu W."/>
            <person name="Wang T."/>
            <person name="Wang B."/>
            <person name="Zhang J."/>
            <person name="Peng Z."/>
            <person name="Li Y."/>
            <person name="Li N."/>
            <person name="Wang J."/>
            <person name="Chen M."/>
            <person name="He Y."/>
            <person name="Tan F."/>
            <person name="Song X."/>
            <person name="Zheng Q."/>
            <person name="Huang R."/>
            <person name="Yang H."/>
            <person name="Du X."/>
            <person name="Chen L."/>
            <person name="Yang M."/>
            <person name="Gaffney P.M."/>
            <person name="Wang S."/>
            <person name="Luo L."/>
            <person name="She Z."/>
            <person name="Ming Y."/>
            <person name="Huang W."/>
            <person name="Zhang S."/>
            <person name="Huang B."/>
            <person name="Zhang Y."/>
            <person name="Qu T."/>
            <person name="Ni P."/>
            <person name="Miao G."/>
            <person name="Wang J."/>
            <person name="Wang Q."/>
            <person name="Steinberg C.E."/>
            <person name="Wang H."/>
            <person name="Li N."/>
            <person name="Qian L."/>
            <person name="Zhang G."/>
            <person name="Li Y."/>
            <person name="Yang H."/>
            <person name="Liu X."/>
            <person name="Wang J."/>
            <person name="Yin Y."/>
            <person name="Wang J."/>
        </authorList>
    </citation>
    <scope>NUCLEOTIDE SEQUENCE [LARGE SCALE GENOMIC DNA]</scope>
    <source>
        <strain evidence="6">05x7-T-G4-1.051#20</strain>
    </source>
</reference>
<dbReference type="PANTHER" id="PTHR11119">
    <property type="entry name" value="XANTHINE-URACIL / VITAMIN C PERMEASE FAMILY MEMBER"/>
    <property type="match status" value="1"/>
</dbReference>
<comment type="subcellular location">
    <subcellularLocation>
        <location evidence="1">Membrane</location>
        <topology evidence="1">Multi-pass membrane protein</topology>
    </subcellularLocation>
</comment>
<organism evidence="6">
    <name type="scientific">Magallana gigas</name>
    <name type="common">Pacific oyster</name>
    <name type="synonym">Crassostrea gigas</name>
    <dbReference type="NCBI Taxonomy" id="29159"/>
    <lineage>
        <taxon>Eukaryota</taxon>
        <taxon>Metazoa</taxon>
        <taxon>Spiralia</taxon>
        <taxon>Lophotrochozoa</taxon>
        <taxon>Mollusca</taxon>
        <taxon>Bivalvia</taxon>
        <taxon>Autobranchia</taxon>
        <taxon>Pteriomorphia</taxon>
        <taxon>Ostreida</taxon>
        <taxon>Ostreoidea</taxon>
        <taxon>Ostreidae</taxon>
        <taxon>Magallana</taxon>
    </lineage>
</organism>
<evidence type="ECO:0000256" key="4">
    <source>
        <dbReference type="ARBA" id="ARBA00022989"/>
    </source>
</evidence>
<evidence type="ECO:0000256" key="5">
    <source>
        <dbReference type="ARBA" id="ARBA00023136"/>
    </source>
</evidence>
<comment type="similarity">
    <text evidence="2">Belongs to the nucleobase:cation symporter-2 (NCS2) (TC 2.A.40) family.</text>
</comment>
<name>K1PYM4_MAGGI</name>
<dbReference type="KEGG" id="crg:105333806"/>
<dbReference type="HOGENOM" id="CLU_017959_5_4_1"/>